<proteinExistence type="predicted"/>
<organism evidence="2 3">
    <name type="scientific">Guyanagaster necrorhizus</name>
    <dbReference type="NCBI Taxonomy" id="856835"/>
    <lineage>
        <taxon>Eukaryota</taxon>
        <taxon>Fungi</taxon>
        <taxon>Dikarya</taxon>
        <taxon>Basidiomycota</taxon>
        <taxon>Agaricomycotina</taxon>
        <taxon>Agaricomycetes</taxon>
        <taxon>Agaricomycetidae</taxon>
        <taxon>Agaricales</taxon>
        <taxon>Marasmiineae</taxon>
        <taxon>Physalacriaceae</taxon>
        <taxon>Guyanagaster</taxon>
    </lineage>
</organism>
<dbReference type="AlphaFoldDB" id="A0A9P7VT86"/>
<feature type="transmembrane region" description="Helical" evidence="1">
    <location>
        <begin position="27"/>
        <end position="48"/>
    </location>
</feature>
<comment type="caution">
    <text evidence="2">The sequence shown here is derived from an EMBL/GenBank/DDBJ whole genome shotgun (WGS) entry which is preliminary data.</text>
</comment>
<protein>
    <submittedName>
        <fullName evidence="2">Uncharacterized protein</fullName>
    </submittedName>
</protein>
<accession>A0A9P7VT86</accession>
<dbReference type="EMBL" id="MU250536">
    <property type="protein sequence ID" value="KAG7445664.1"/>
    <property type="molecule type" value="Genomic_DNA"/>
</dbReference>
<keyword evidence="3" id="KW-1185">Reference proteome</keyword>
<evidence type="ECO:0000256" key="1">
    <source>
        <dbReference type="SAM" id="Phobius"/>
    </source>
</evidence>
<reference evidence="2" key="1">
    <citation type="submission" date="2020-11" db="EMBL/GenBank/DDBJ databases">
        <title>Adaptations for nitrogen fixation in a non-lichenized fungal sporocarp promotes dispersal by wood-feeding termites.</title>
        <authorList>
            <consortium name="DOE Joint Genome Institute"/>
            <person name="Koch R.A."/>
            <person name="Yoon G."/>
            <person name="Arayal U."/>
            <person name="Lail K."/>
            <person name="Amirebrahimi M."/>
            <person name="Labutti K."/>
            <person name="Lipzen A."/>
            <person name="Riley R."/>
            <person name="Barry K."/>
            <person name="Henrissat B."/>
            <person name="Grigoriev I.V."/>
            <person name="Herr J.R."/>
            <person name="Aime M.C."/>
        </authorList>
    </citation>
    <scope>NUCLEOTIDE SEQUENCE</scope>
    <source>
        <strain evidence="2">MCA 3950</strain>
    </source>
</reference>
<name>A0A9P7VT86_9AGAR</name>
<gene>
    <name evidence="2" type="ORF">BT62DRAFT_987328</name>
</gene>
<sequence length="58" mass="6678">MTCDYGLNILTSRENHLVLMRQVAIHFSWAISIRALLYLSLVFFARILSSFSTVTMIL</sequence>
<dbReference type="RefSeq" id="XP_043039164.1">
    <property type="nucleotide sequence ID" value="XM_043190063.1"/>
</dbReference>
<evidence type="ECO:0000313" key="2">
    <source>
        <dbReference type="EMBL" id="KAG7445664.1"/>
    </source>
</evidence>
<dbReference type="Proteomes" id="UP000812287">
    <property type="component" value="Unassembled WGS sequence"/>
</dbReference>
<dbReference type="GeneID" id="66112360"/>
<evidence type="ECO:0000313" key="3">
    <source>
        <dbReference type="Proteomes" id="UP000812287"/>
    </source>
</evidence>
<keyword evidence="1" id="KW-0472">Membrane</keyword>
<keyword evidence="1" id="KW-0812">Transmembrane</keyword>
<keyword evidence="1" id="KW-1133">Transmembrane helix</keyword>